<dbReference type="Pfam" id="PF13520">
    <property type="entry name" value="AA_permease_2"/>
    <property type="match status" value="1"/>
</dbReference>
<dbReference type="PANTHER" id="PTHR42770:SF7">
    <property type="entry name" value="MEMBRANE PROTEIN"/>
    <property type="match status" value="1"/>
</dbReference>
<reference evidence="7" key="2">
    <citation type="submission" date="2021-04" db="EMBL/GenBank/DDBJ databases">
        <authorList>
            <person name="Gilroy R."/>
        </authorList>
    </citation>
    <scope>NUCLEOTIDE SEQUENCE</scope>
    <source>
        <strain evidence="7">CHK188-5543</strain>
    </source>
</reference>
<keyword evidence="2" id="KW-1003">Cell membrane</keyword>
<feature type="transmembrane region" description="Helical" evidence="6">
    <location>
        <begin position="263"/>
        <end position="287"/>
    </location>
</feature>
<dbReference type="AlphaFoldDB" id="A0A9D2B737"/>
<dbReference type="Proteomes" id="UP000886800">
    <property type="component" value="Unassembled WGS sequence"/>
</dbReference>
<protein>
    <submittedName>
        <fullName evidence="7">APC family permease</fullName>
    </submittedName>
</protein>
<dbReference type="InterPro" id="IPR002293">
    <property type="entry name" value="AA/rel_permease1"/>
</dbReference>
<organism evidence="7 8">
    <name type="scientific">Candidatus Anaerotruncus excrementipullorum</name>
    <dbReference type="NCBI Taxonomy" id="2838465"/>
    <lineage>
        <taxon>Bacteria</taxon>
        <taxon>Bacillati</taxon>
        <taxon>Bacillota</taxon>
        <taxon>Clostridia</taxon>
        <taxon>Eubacteriales</taxon>
        <taxon>Oscillospiraceae</taxon>
        <taxon>Anaerotruncus</taxon>
    </lineage>
</organism>
<dbReference type="InterPro" id="IPR050367">
    <property type="entry name" value="APC_superfamily"/>
</dbReference>
<dbReference type="PANTHER" id="PTHR42770">
    <property type="entry name" value="AMINO ACID TRANSPORTER-RELATED"/>
    <property type="match status" value="1"/>
</dbReference>
<dbReference type="GO" id="GO:0005886">
    <property type="term" value="C:plasma membrane"/>
    <property type="evidence" value="ECO:0007669"/>
    <property type="project" value="UniProtKB-SubCell"/>
</dbReference>
<feature type="transmembrane region" description="Helical" evidence="6">
    <location>
        <begin position="83"/>
        <end position="104"/>
    </location>
</feature>
<dbReference type="Gene3D" id="1.20.1740.10">
    <property type="entry name" value="Amino acid/polyamine transporter I"/>
    <property type="match status" value="1"/>
</dbReference>
<keyword evidence="4 6" id="KW-1133">Transmembrane helix</keyword>
<feature type="transmembrane region" description="Helical" evidence="6">
    <location>
        <begin position="145"/>
        <end position="161"/>
    </location>
</feature>
<evidence type="ECO:0000256" key="4">
    <source>
        <dbReference type="ARBA" id="ARBA00022989"/>
    </source>
</evidence>
<dbReference type="PIRSF" id="PIRSF006060">
    <property type="entry name" value="AA_transporter"/>
    <property type="match status" value="1"/>
</dbReference>
<evidence type="ECO:0000256" key="1">
    <source>
        <dbReference type="ARBA" id="ARBA00004651"/>
    </source>
</evidence>
<sequence length="439" mass="46284">MGNKLNFTDCLGFCIGQIVGSGIFVLTGIVMGLTGHGMPYAFILAAIISLLQLIPMAIMGSAMPATGGSYVYAKRLIGPRAGFVYLMIFVLSQVLIATFALGFADYVQVIFPGVSTKVVATLAILAAAGVNIIGLKTSAVVQKGMVALLLISLGVYIVFGLPRVSWEMLTPTIDNLMPNGFLSFLQGATMLSFACGGAKFLAENGGEVENPGKTIPRAMVVSTLIVAVFYALVGVVAAGVLPLDQVAGQNISVVAKDVFPAPVYLFFVIGGAWFALLTTLNGTLSWVTRGLQRASFDGWLPKSWGKETKSGAPIYLLGFFVVVGLIPVLTGMDTTDIANMGTGCSKLSDLLMVYACFRLPDVLPEVYEKSTLKMAPGKLKAVMVLVFLVLGGTSAVSLSSLTGGQFLGMGVFIVIAIIVMLLRQKHFKDADNFKANSKA</sequence>
<reference evidence="7" key="1">
    <citation type="journal article" date="2021" name="PeerJ">
        <title>Extensive microbial diversity within the chicken gut microbiome revealed by metagenomics and culture.</title>
        <authorList>
            <person name="Gilroy R."/>
            <person name="Ravi A."/>
            <person name="Getino M."/>
            <person name="Pursley I."/>
            <person name="Horton D.L."/>
            <person name="Alikhan N.F."/>
            <person name="Baker D."/>
            <person name="Gharbi K."/>
            <person name="Hall N."/>
            <person name="Watson M."/>
            <person name="Adriaenssens E.M."/>
            <person name="Foster-Nyarko E."/>
            <person name="Jarju S."/>
            <person name="Secka A."/>
            <person name="Antonio M."/>
            <person name="Oren A."/>
            <person name="Chaudhuri R.R."/>
            <person name="La Ragione R."/>
            <person name="Hildebrand F."/>
            <person name="Pallen M.J."/>
        </authorList>
    </citation>
    <scope>NUCLEOTIDE SEQUENCE</scope>
    <source>
        <strain evidence="7">CHK188-5543</strain>
    </source>
</reference>
<keyword evidence="3 6" id="KW-0812">Transmembrane</keyword>
<name>A0A9D2B737_9FIRM</name>
<proteinExistence type="predicted"/>
<feature type="transmembrane region" description="Helical" evidence="6">
    <location>
        <begin position="312"/>
        <end position="330"/>
    </location>
</feature>
<evidence type="ECO:0000256" key="3">
    <source>
        <dbReference type="ARBA" id="ARBA00022692"/>
    </source>
</evidence>
<feature type="transmembrane region" description="Helical" evidence="6">
    <location>
        <begin position="110"/>
        <end position="133"/>
    </location>
</feature>
<feature type="transmembrane region" description="Helical" evidence="6">
    <location>
        <begin position="379"/>
        <end position="398"/>
    </location>
</feature>
<evidence type="ECO:0000313" key="7">
    <source>
        <dbReference type="EMBL" id="HIX65338.1"/>
    </source>
</evidence>
<accession>A0A9D2B737</accession>
<comment type="caution">
    <text evidence="7">The sequence shown here is derived from an EMBL/GenBank/DDBJ whole genome shotgun (WGS) entry which is preliminary data.</text>
</comment>
<comment type="subcellular location">
    <subcellularLocation>
        <location evidence="1">Cell membrane</location>
        <topology evidence="1">Multi-pass membrane protein</topology>
    </subcellularLocation>
</comment>
<feature type="transmembrane region" description="Helical" evidence="6">
    <location>
        <begin position="223"/>
        <end position="243"/>
    </location>
</feature>
<dbReference type="EMBL" id="DXES01000080">
    <property type="protein sequence ID" value="HIX65338.1"/>
    <property type="molecule type" value="Genomic_DNA"/>
</dbReference>
<evidence type="ECO:0000256" key="2">
    <source>
        <dbReference type="ARBA" id="ARBA00022475"/>
    </source>
</evidence>
<evidence type="ECO:0000313" key="8">
    <source>
        <dbReference type="Proteomes" id="UP000886800"/>
    </source>
</evidence>
<dbReference type="GO" id="GO:0022857">
    <property type="term" value="F:transmembrane transporter activity"/>
    <property type="evidence" value="ECO:0007669"/>
    <property type="project" value="InterPro"/>
</dbReference>
<evidence type="ECO:0000256" key="6">
    <source>
        <dbReference type="SAM" id="Phobius"/>
    </source>
</evidence>
<gene>
    <name evidence="7" type="ORF">H9736_03730</name>
</gene>
<feature type="transmembrane region" description="Helical" evidence="6">
    <location>
        <begin position="40"/>
        <end position="62"/>
    </location>
</feature>
<evidence type="ECO:0000256" key="5">
    <source>
        <dbReference type="ARBA" id="ARBA00023136"/>
    </source>
</evidence>
<feature type="transmembrane region" description="Helical" evidence="6">
    <location>
        <begin position="404"/>
        <end position="422"/>
    </location>
</feature>
<keyword evidence="5 6" id="KW-0472">Membrane</keyword>
<feature type="transmembrane region" description="Helical" evidence="6">
    <location>
        <begin position="12"/>
        <end position="34"/>
    </location>
</feature>